<dbReference type="Pfam" id="PF00515">
    <property type="entry name" value="TPR_1"/>
    <property type="match status" value="1"/>
</dbReference>
<evidence type="ECO:0000256" key="1">
    <source>
        <dbReference type="ARBA" id="ARBA00022737"/>
    </source>
</evidence>
<dbReference type="InterPro" id="IPR019734">
    <property type="entry name" value="TPR_rpt"/>
</dbReference>
<feature type="transmembrane region" description="Helical" evidence="4">
    <location>
        <begin position="356"/>
        <end position="376"/>
    </location>
</feature>
<dbReference type="PANTHER" id="PTHR44227">
    <property type="match status" value="1"/>
</dbReference>
<organism evidence="5 6">
    <name type="scientific">Pedobacter alpinus</name>
    <dbReference type="NCBI Taxonomy" id="1590643"/>
    <lineage>
        <taxon>Bacteria</taxon>
        <taxon>Pseudomonadati</taxon>
        <taxon>Bacteroidota</taxon>
        <taxon>Sphingobacteriia</taxon>
        <taxon>Sphingobacteriales</taxon>
        <taxon>Sphingobacteriaceae</taxon>
        <taxon>Pedobacter</taxon>
    </lineage>
</organism>
<dbReference type="EMBL" id="JBHULV010000008">
    <property type="protein sequence ID" value="MFD2730646.1"/>
    <property type="molecule type" value="Genomic_DNA"/>
</dbReference>
<keyword evidence="4" id="KW-0812">Transmembrane</keyword>
<dbReference type="Gene3D" id="1.25.40.10">
    <property type="entry name" value="Tetratricopeptide repeat domain"/>
    <property type="match status" value="2"/>
</dbReference>
<dbReference type="InterPro" id="IPR011990">
    <property type="entry name" value="TPR-like_helical_dom_sf"/>
</dbReference>
<evidence type="ECO:0000256" key="3">
    <source>
        <dbReference type="PROSITE-ProRule" id="PRU00339"/>
    </source>
</evidence>
<feature type="transmembrane region" description="Helical" evidence="4">
    <location>
        <begin position="155"/>
        <end position="171"/>
    </location>
</feature>
<protein>
    <submittedName>
        <fullName evidence="5">Tetratricopeptide repeat protein</fullName>
    </submittedName>
</protein>
<feature type="transmembrane region" description="Helical" evidence="4">
    <location>
        <begin position="124"/>
        <end position="143"/>
    </location>
</feature>
<evidence type="ECO:0000256" key="4">
    <source>
        <dbReference type="SAM" id="Phobius"/>
    </source>
</evidence>
<dbReference type="Pfam" id="PF13181">
    <property type="entry name" value="TPR_8"/>
    <property type="match status" value="1"/>
</dbReference>
<keyword evidence="4" id="KW-1133">Transmembrane helix</keyword>
<reference evidence="6" key="1">
    <citation type="journal article" date="2019" name="Int. J. Syst. Evol. Microbiol.">
        <title>The Global Catalogue of Microorganisms (GCM) 10K type strain sequencing project: providing services to taxonomists for standard genome sequencing and annotation.</title>
        <authorList>
            <consortium name="The Broad Institute Genomics Platform"/>
            <consortium name="The Broad Institute Genome Sequencing Center for Infectious Disease"/>
            <person name="Wu L."/>
            <person name="Ma J."/>
        </authorList>
    </citation>
    <scope>NUCLEOTIDE SEQUENCE [LARGE SCALE GENOMIC DNA]</scope>
    <source>
        <strain evidence="6">KCTC 42456</strain>
    </source>
</reference>
<dbReference type="RefSeq" id="WP_379040560.1">
    <property type="nucleotide sequence ID" value="NZ_JBHSKW010000005.1"/>
</dbReference>
<keyword evidence="6" id="KW-1185">Reference proteome</keyword>
<gene>
    <name evidence="5" type="ORF">ACFSSE_02925</name>
</gene>
<keyword evidence="4" id="KW-0472">Membrane</keyword>
<sequence length="681" mass="77945">MNKLNRNILIIGSLIFLVLCAAYSNHFYNGFHFDDWHTIEENPFIRNIKNIPAYFSDPKMFSVLPSNQSLRPIVTTSLAIDYWLGGGLNPFYFHLSTFIWFIVLGILIFFSYKIILNKAINHHYTSYFAILATGWYMLNTANAETINYVISRSDVLSTLFIVASFYIYIAWPAKRKWFLYIIPAVIGVFTKETVLVLIIILFFYIILFEKNLTISNLFKANNFKFILQTISSLIPLILIVGIAQVYTLTRISGMDGISNPLFSYLITQTYVWLHYFISFFLPLNLSADTDWKVFTNLFDERIIIGFAFIIALLISIFKLSDKKETKPITFGLIWFSAALLPTSIAPFAEVTNDHRMFFPFIGLALSVVTSIGLFILKHEPKIKANSFYRFGISLVCLIVLSLNAFGVYQRNKIWNNEESLWYDVTIKSPLNGRGFMNYGLALMEKGDYESALTTFEKALPLSPNYSSLYINLGIVKNRLNRTEEAEKNFKRAIELAPDKFNPYIYYAKFLDQNNRTTESISMAEKANSFGDNAPIVINFLMQLYNQTSQWDKLSNISKQMLQISPNDEMAAAYLNAAKSQTPYFNTANKSTIKTVSDYINLSLELYNSGKYLECINACNEALKLKPNSTEAYNNIGAAYNKLKEWKKGIEACQKALDIDPNNKLALGNMAWAKEELEKLNN</sequence>
<feature type="repeat" description="TPR" evidence="3">
    <location>
        <begin position="466"/>
        <end position="499"/>
    </location>
</feature>
<dbReference type="Proteomes" id="UP001597546">
    <property type="component" value="Unassembled WGS sequence"/>
</dbReference>
<evidence type="ECO:0000256" key="2">
    <source>
        <dbReference type="ARBA" id="ARBA00022803"/>
    </source>
</evidence>
<feature type="transmembrane region" description="Helical" evidence="4">
    <location>
        <begin position="301"/>
        <end position="319"/>
    </location>
</feature>
<keyword evidence="2 3" id="KW-0802">TPR repeat</keyword>
<feature type="transmembrane region" description="Helical" evidence="4">
    <location>
        <begin position="178"/>
        <end position="205"/>
    </location>
</feature>
<feature type="transmembrane region" description="Helical" evidence="4">
    <location>
        <begin position="388"/>
        <end position="408"/>
    </location>
</feature>
<dbReference type="PANTHER" id="PTHR44227:SF3">
    <property type="entry name" value="PROTEIN O-MANNOSYL-TRANSFERASE TMTC4"/>
    <property type="match status" value="1"/>
</dbReference>
<dbReference type="SMART" id="SM00028">
    <property type="entry name" value="TPR"/>
    <property type="match status" value="4"/>
</dbReference>
<evidence type="ECO:0000313" key="6">
    <source>
        <dbReference type="Proteomes" id="UP001597546"/>
    </source>
</evidence>
<feature type="transmembrane region" description="Helical" evidence="4">
    <location>
        <begin position="225"/>
        <end position="249"/>
    </location>
</feature>
<feature type="transmembrane region" description="Helical" evidence="4">
    <location>
        <begin position="91"/>
        <end position="112"/>
    </location>
</feature>
<feature type="repeat" description="TPR" evidence="3">
    <location>
        <begin position="629"/>
        <end position="662"/>
    </location>
</feature>
<dbReference type="PROSITE" id="PS50293">
    <property type="entry name" value="TPR_REGION"/>
    <property type="match status" value="3"/>
</dbReference>
<accession>A0ABW5TMZ1</accession>
<dbReference type="Pfam" id="PF13424">
    <property type="entry name" value="TPR_12"/>
    <property type="match status" value="1"/>
</dbReference>
<feature type="transmembrane region" description="Helical" evidence="4">
    <location>
        <begin position="261"/>
        <end position="281"/>
    </location>
</feature>
<proteinExistence type="predicted"/>
<feature type="repeat" description="TPR" evidence="3">
    <location>
        <begin position="432"/>
        <end position="465"/>
    </location>
</feature>
<dbReference type="SUPFAM" id="SSF48452">
    <property type="entry name" value="TPR-like"/>
    <property type="match status" value="1"/>
</dbReference>
<evidence type="ECO:0000313" key="5">
    <source>
        <dbReference type="EMBL" id="MFD2730646.1"/>
    </source>
</evidence>
<dbReference type="PROSITE" id="PS50005">
    <property type="entry name" value="TPR"/>
    <property type="match status" value="3"/>
</dbReference>
<feature type="transmembrane region" description="Helical" evidence="4">
    <location>
        <begin position="331"/>
        <end position="350"/>
    </location>
</feature>
<dbReference type="InterPro" id="IPR052346">
    <property type="entry name" value="O-mannosyl-transferase_TMTC"/>
</dbReference>
<comment type="caution">
    <text evidence="5">The sequence shown here is derived from an EMBL/GenBank/DDBJ whole genome shotgun (WGS) entry which is preliminary data.</text>
</comment>
<keyword evidence="1" id="KW-0677">Repeat</keyword>
<name>A0ABW5TMZ1_9SPHI</name>